<name>A8ALI2_CITK8</name>
<evidence type="ECO:0000313" key="2">
    <source>
        <dbReference type="Proteomes" id="UP000008148"/>
    </source>
</evidence>
<protein>
    <submittedName>
        <fullName evidence="1">Uncharacterized protein</fullName>
    </submittedName>
</protein>
<dbReference type="HOGENOM" id="CLU_3166210_0_0_6"/>
<gene>
    <name evidence="1" type="ordered locus">CKO_03261</name>
</gene>
<dbReference type="EMBL" id="CP000822">
    <property type="protein sequence ID" value="ABV14345.1"/>
    <property type="molecule type" value="Genomic_DNA"/>
</dbReference>
<dbReference type="AlphaFoldDB" id="A8ALI2"/>
<sequence>MGEVVFTNGFFLFNSSSSLHKAGALTPAYHYSLADERLSVTIKISSA</sequence>
<organism evidence="1 2">
    <name type="scientific">Citrobacter koseri (strain ATCC BAA-895 / CDC 4225-83 / SGSC4696)</name>
    <dbReference type="NCBI Taxonomy" id="290338"/>
    <lineage>
        <taxon>Bacteria</taxon>
        <taxon>Pseudomonadati</taxon>
        <taxon>Pseudomonadota</taxon>
        <taxon>Gammaproteobacteria</taxon>
        <taxon>Enterobacterales</taxon>
        <taxon>Enterobacteriaceae</taxon>
        <taxon>Citrobacter</taxon>
    </lineage>
</organism>
<dbReference type="KEGG" id="cko:CKO_03261"/>
<keyword evidence="2" id="KW-1185">Reference proteome</keyword>
<reference evidence="1 2" key="1">
    <citation type="submission" date="2007-08" db="EMBL/GenBank/DDBJ databases">
        <authorList>
            <consortium name="The Citrobacter koseri Genome Sequencing Project"/>
            <person name="McClelland M."/>
            <person name="Sanderson E.K."/>
            <person name="Porwollik S."/>
            <person name="Spieth J."/>
            <person name="Clifton W.S."/>
            <person name="Latreille P."/>
            <person name="Courtney L."/>
            <person name="Wang C."/>
            <person name="Pepin K."/>
            <person name="Bhonagiri V."/>
            <person name="Nash W."/>
            <person name="Johnson M."/>
            <person name="Thiruvilangam P."/>
            <person name="Wilson R."/>
        </authorList>
    </citation>
    <scope>NUCLEOTIDE SEQUENCE [LARGE SCALE GENOMIC DNA]</scope>
    <source>
        <strain evidence="2">ATCC BAA-895 / CDC 4225-83 / SGSC4696</strain>
    </source>
</reference>
<accession>A8ALI2</accession>
<proteinExistence type="predicted"/>
<dbReference type="Proteomes" id="UP000008148">
    <property type="component" value="Chromosome"/>
</dbReference>
<evidence type="ECO:0000313" key="1">
    <source>
        <dbReference type="EMBL" id="ABV14345.1"/>
    </source>
</evidence>